<dbReference type="VEuPathDB" id="FungiDB:An09g03370"/>
<organism evidence="2">
    <name type="scientific">Aspergillus niger</name>
    <dbReference type="NCBI Taxonomy" id="5061"/>
    <lineage>
        <taxon>Eukaryota</taxon>
        <taxon>Fungi</taxon>
        <taxon>Dikarya</taxon>
        <taxon>Ascomycota</taxon>
        <taxon>Pezizomycotina</taxon>
        <taxon>Eurotiomycetes</taxon>
        <taxon>Eurotiomycetidae</taxon>
        <taxon>Eurotiales</taxon>
        <taxon>Aspergillaceae</taxon>
        <taxon>Aspergillus</taxon>
        <taxon>Aspergillus subgen. Circumdati</taxon>
    </lineage>
</organism>
<dbReference type="KEGG" id="ang:An09g03370"/>
<feature type="region of interest" description="Disordered" evidence="1">
    <location>
        <begin position="73"/>
        <end position="118"/>
    </location>
</feature>
<evidence type="ECO:0000256" key="1">
    <source>
        <dbReference type="SAM" id="MobiDB-lite"/>
    </source>
</evidence>
<dbReference type="GeneID" id="4983873"/>
<feature type="compositionally biased region" description="Low complexity" evidence="1">
    <location>
        <begin position="21"/>
        <end position="31"/>
    </location>
</feature>
<sequence length="148" mass="16187">MLRRKEQGRSSPLSPPPFAFPTPSDRSFSCSSSSSSFPPPFLLSAFHRLRLELGVCLRLFPFIMSAPGYYNGPPPPPQAYPPQGYPPPQGGYPPQGYPQQPYPPDAIPATASSPAEGPRMSRCLPGHALLLLPVRGVLRMLLRVHRVL</sequence>
<dbReference type="RefSeq" id="XP_059601382.1">
    <property type="nucleotide sequence ID" value="XM_059749718.1"/>
</dbReference>
<reference evidence="2" key="2">
    <citation type="submission" date="2025-08" db="UniProtKB">
        <authorList>
            <consortium name="RefSeq"/>
        </authorList>
    </citation>
    <scope>IDENTIFICATION</scope>
</reference>
<protein>
    <submittedName>
        <fullName evidence="2">Uncharacterized protein</fullName>
    </submittedName>
</protein>
<gene>
    <name evidence="2" type="ORF">An09g03370</name>
</gene>
<feature type="compositionally biased region" description="Pro residues" evidence="1">
    <location>
        <begin position="73"/>
        <end position="91"/>
    </location>
</feature>
<feature type="region of interest" description="Disordered" evidence="1">
    <location>
        <begin position="1"/>
        <end position="31"/>
    </location>
</feature>
<evidence type="ECO:0000313" key="2">
    <source>
        <dbReference type="RefSeq" id="XP_059601382.1"/>
    </source>
</evidence>
<proteinExistence type="predicted"/>
<reference evidence="2" key="1">
    <citation type="submission" date="2025-02" db="EMBL/GenBank/DDBJ databases">
        <authorList>
            <consortium name="NCBI Genome Project"/>
        </authorList>
    </citation>
    <scope>NUCLEOTIDE SEQUENCE</scope>
</reference>
<name>A0AAJ8BQ99_ASPNG</name>
<dbReference type="PRINTS" id="PR00239">
    <property type="entry name" value="RHODOPSNTAIL"/>
</dbReference>
<accession>A0AAJ8BQ99</accession>
<dbReference type="AlphaFoldDB" id="A0AAJ8BQ99"/>